<sequence length="2202" mass="231915">MLSSPRQTRVQASRGTLIPITQPFHPPPTPQSRSLAELLGCLKAITVVTDPKRPAPCAWDHPATMQALLGGPMVDPPEVPPSADMSMKMPLSWACLMSTTNEFCVPGPIRLFAASTRVPRPGRQHRLRPEQLFLPPILHALSQASANGAIWGPLFALARRALFRLEMGGGLAPAAAPTGHRHEGPAPPRPFVELLNWIHQVTHYLWAVLPRQAPDCPADVRRGEGDCHRPGAAVQAADFLEQLTRFMASLGPLPLPGLARGTAQSPWGDLYATSRLLLLHASLQWAAQLAWCTRGPPAPSSADSSSGRTGLEGRAREAVGQLGRTAMRHALGDILRLRQLGHEVTSVSQPAAPVGRALGLLWESLIACADAYGDRGCEPAWPARAVRADGVDGASRPSGGHGGLLCPCCMLALRRDPPIVLSSLLPSASLPTHPPASATSYQPHQQLPFLRPLPTVPPPPTTGGDEEDLLWCLLGDWLLEAPSVPLPDRPLGALGHDDAGAAAAAGQMAEWSSGGTGGSAREEGLGFGGKADEALRADDLLELGWHLLFELGPLHVRTGARVQPVAAWNLVLHLLRDSPLRTAVPLKGRCDPAIPTAFGTLPPVCRYMIECAWRLRGLLSAWPATPPIGLLAPCLALLHRAGGLVRMAALWTCPAPLPGQPDPLAPVRLLCLGGPPLVERIARQLGVAAEEPAGDDAAAFENRGSPGPPFLCCCRSIHEQTEVWFMHSPPMYVLATRVRSALGLPSPGRIPALPFSPSTREWEGLWAEQVADLLAALAVRLPRTAHGSFCSSLSFAVPLPSPPPGKASAASAGSPLSPPASHLEPPALCLALATLLATCFGPAEEEPSKADADEEAVEAQGAWALAAQKISGLCDFGALTGPDNAPMRRALLSSLLAAGHRATRPAAQSLPGADLSPVIVPLTAWLAVLAAESQPPAAPGGHRRKRGVAPPDEGPALSRGLLEAALRQVTHWVGGWPAWAVAHGAERLLGDWMEPVFPEGHISTKSKAEAMTKFEPLEETPSAGAPLWVCLGLRTRCPPWHCNSYQLNWTTRHKLGGKLHSFNLHCKTTMDKQRPLPEPRPPALPHGGPPCECLCQHCCRNRAMYLLPAVPTLQQLQAAPAPATATATAPPVKATAPAASPPATSSRFRRAPCGDLSYAAALLRLPLSLTGATGAVSGAEAGEGARRAVLESYWAEMSKAVGPGAQKLLLGMFLGSPAVPPDSILPPDRLASSEALLTADLRAGAPQRGDLPARGSREAALLGAAVGLTARWMGLATALGRKSWTHWHEIFGPLSTNAQRTMTAPIRAALSRLWCCLLDSDPAAAEAAPVGYVSLWLCDLLDVCAVSAPPLPRPQPPLHGWIEQAPGFVDLTGPEEQGESSLLQRPQFDEASRRRIGLGVRLARLPSLKPLMPALALRERLTAPIPLFVAMLRALVDATLTQWRPWSCVALARLPSVPLAPSGGSDNTPGAAYAWLVPTCSWAPAPLDLAQVWGRLTACILQLLREAPPVGPARDALTTASAGLLLSTSALHPECARLVRLGGCAALCPTAGRPAPTLDPTLRALDAAWAALLPGCFGGPLDGSGGAEGAASAARHLAAVWLAVGLRCALAGREDAALLDGAVGLAGSLFDRWADLAGHQPQGVGAATGAGLLAEAGRWGFQVDGSALEFDGPPTDANGGGDVQGPHTWRQAAFSQPDSPSARLLRALVCAMVGTAEGPLAPLLPLDWAPAPHWTVETPARAGVPHGAATGSWKLALAPCPRHVSASSQTPCPDPLCLLARRPDAPASLRPHALLHALTRPLRSHALRTWLLPEVTAAARDLATGAPTGRLLDGAHSQADLVRVVRRSAGLAHVACALLTAGVPALGPVIVTTVGGDGDREQSPPPVRPALLPALPPPPRPCALDFSLVELIGPPLASLTLGWSSLVGPLFQAHVLPLALHGSLSPGYHSLARALVDALWALAPLAQPDLWTAACRLDPDLARHLYAYHPAPGSAPHAAVRLVTEIVEAALGVLIRISAWCALHWGHGATDPSARAFERPVGPCPHCPVVAEIMESWGHTAAQNREDARWAMQELCGVRAPALSKTQMDLVEICLRLATGLGELPCCRPLLDEARPFLGRAQRLLEDLAETRSLIPEFGHQIALLAVQLRPLGDADRHHARSIVSQASRSGHLKLRDSWTDVPPAPSNLSEREEHFDLRGTR</sequence>
<evidence type="ECO:0008006" key="4">
    <source>
        <dbReference type="Google" id="ProtNLM"/>
    </source>
</evidence>
<dbReference type="Proteomes" id="UP001141327">
    <property type="component" value="Unassembled WGS sequence"/>
</dbReference>
<accession>A0ABQ8U733</accession>
<keyword evidence="3" id="KW-1185">Reference proteome</keyword>
<reference evidence="2" key="1">
    <citation type="journal article" date="2022" name="bioRxiv">
        <title>Genomics of Preaxostyla Flagellates Illuminates Evolutionary Transitions and the Path Towards Mitochondrial Loss.</title>
        <authorList>
            <person name="Novak L.V.F."/>
            <person name="Treitli S.C."/>
            <person name="Pyrih J."/>
            <person name="Halakuc P."/>
            <person name="Pipaliya S.V."/>
            <person name="Vacek V."/>
            <person name="Brzon O."/>
            <person name="Soukal P."/>
            <person name="Eme L."/>
            <person name="Dacks J.B."/>
            <person name="Karnkowska A."/>
            <person name="Elias M."/>
            <person name="Hampl V."/>
        </authorList>
    </citation>
    <scope>NUCLEOTIDE SEQUENCE</scope>
    <source>
        <strain evidence="2">RCP-MX</strain>
    </source>
</reference>
<protein>
    <recommendedName>
        <fullName evidence="4">Non-specific serine/threonine protein kinase</fullName>
    </recommendedName>
</protein>
<dbReference type="EMBL" id="JAPMOS010000117">
    <property type="protein sequence ID" value="KAJ4455157.1"/>
    <property type="molecule type" value="Genomic_DNA"/>
</dbReference>
<feature type="compositionally biased region" description="Polar residues" evidence="1">
    <location>
        <begin position="1"/>
        <end position="14"/>
    </location>
</feature>
<feature type="region of interest" description="Disordered" evidence="1">
    <location>
        <begin position="1"/>
        <end position="32"/>
    </location>
</feature>
<feature type="region of interest" description="Disordered" evidence="1">
    <location>
        <begin position="296"/>
        <end position="315"/>
    </location>
</feature>
<evidence type="ECO:0000256" key="1">
    <source>
        <dbReference type="SAM" id="MobiDB-lite"/>
    </source>
</evidence>
<proteinExistence type="predicted"/>
<feature type="region of interest" description="Disordered" evidence="1">
    <location>
        <begin position="505"/>
        <end position="525"/>
    </location>
</feature>
<organism evidence="2 3">
    <name type="scientific">Paratrimastix pyriformis</name>
    <dbReference type="NCBI Taxonomy" id="342808"/>
    <lineage>
        <taxon>Eukaryota</taxon>
        <taxon>Metamonada</taxon>
        <taxon>Preaxostyla</taxon>
        <taxon>Paratrimastigidae</taxon>
        <taxon>Paratrimastix</taxon>
    </lineage>
</organism>
<evidence type="ECO:0000313" key="3">
    <source>
        <dbReference type="Proteomes" id="UP001141327"/>
    </source>
</evidence>
<feature type="region of interest" description="Disordered" evidence="1">
    <location>
        <begin position="1128"/>
        <end position="1147"/>
    </location>
</feature>
<feature type="region of interest" description="Disordered" evidence="1">
    <location>
        <begin position="934"/>
        <end position="954"/>
    </location>
</feature>
<name>A0ABQ8U733_9EUKA</name>
<feature type="compositionally biased region" description="Basic and acidic residues" evidence="1">
    <location>
        <begin position="2190"/>
        <end position="2202"/>
    </location>
</feature>
<feature type="compositionally biased region" description="Low complexity" evidence="1">
    <location>
        <begin position="1128"/>
        <end position="1146"/>
    </location>
</feature>
<gene>
    <name evidence="2" type="ORF">PAPYR_9952</name>
</gene>
<feature type="region of interest" description="Disordered" evidence="1">
    <location>
        <begin position="2175"/>
        <end position="2202"/>
    </location>
</feature>
<comment type="caution">
    <text evidence="2">The sequence shown here is derived from an EMBL/GenBank/DDBJ whole genome shotgun (WGS) entry which is preliminary data.</text>
</comment>
<evidence type="ECO:0000313" key="2">
    <source>
        <dbReference type="EMBL" id="KAJ4455157.1"/>
    </source>
</evidence>